<dbReference type="Pfam" id="PF13646">
    <property type="entry name" value="HEAT_2"/>
    <property type="match status" value="1"/>
</dbReference>
<evidence type="ECO:0008006" key="3">
    <source>
        <dbReference type="Google" id="ProtNLM"/>
    </source>
</evidence>
<dbReference type="AlphaFoldDB" id="A0A841F8T1"/>
<proteinExistence type="predicted"/>
<accession>A0A841F8T1</accession>
<sequence length="191" mass="20580">MPRPEPPDPAAHPRDLLAGAALHYGEAVVATWCGDLLTGRVEGDDEEHPPLAWLGGRVAAWELGRTAPDGEDHYWPRVWGARGLLYVWIPEAAAAVVAGLDDPAWRVREMSAKLVRLREIGEAAELLADLTGEDREPVPRVRAAAARALGAVGEGEHAPALRAAEHDGEAAVRVAAEQGLRELRGRLDRDL</sequence>
<name>A0A841F8T1_9ACTN</name>
<evidence type="ECO:0000313" key="1">
    <source>
        <dbReference type="EMBL" id="MBB6033511.1"/>
    </source>
</evidence>
<gene>
    <name evidence="1" type="ORF">HNR73_001361</name>
</gene>
<dbReference type="Proteomes" id="UP000548476">
    <property type="component" value="Unassembled WGS sequence"/>
</dbReference>
<dbReference type="SUPFAM" id="SSF48371">
    <property type="entry name" value="ARM repeat"/>
    <property type="match status" value="1"/>
</dbReference>
<dbReference type="InterPro" id="IPR016024">
    <property type="entry name" value="ARM-type_fold"/>
</dbReference>
<dbReference type="EMBL" id="JACHGT010000003">
    <property type="protein sequence ID" value="MBB6033511.1"/>
    <property type="molecule type" value="Genomic_DNA"/>
</dbReference>
<organism evidence="1 2">
    <name type="scientific">Phytomonospora endophytica</name>
    <dbReference type="NCBI Taxonomy" id="714109"/>
    <lineage>
        <taxon>Bacteria</taxon>
        <taxon>Bacillati</taxon>
        <taxon>Actinomycetota</taxon>
        <taxon>Actinomycetes</taxon>
        <taxon>Micromonosporales</taxon>
        <taxon>Micromonosporaceae</taxon>
        <taxon>Phytomonospora</taxon>
    </lineage>
</organism>
<dbReference type="Gene3D" id="1.25.10.10">
    <property type="entry name" value="Leucine-rich Repeat Variant"/>
    <property type="match status" value="1"/>
</dbReference>
<dbReference type="InterPro" id="IPR011989">
    <property type="entry name" value="ARM-like"/>
</dbReference>
<protein>
    <recommendedName>
        <fullName evidence="3">HEAT repeat domain-containing protein</fullName>
    </recommendedName>
</protein>
<evidence type="ECO:0000313" key="2">
    <source>
        <dbReference type="Proteomes" id="UP000548476"/>
    </source>
</evidence>
<reference evidence="1 2" key="1">
    <citation type="submission" date="2020-08" db="EMBL/GenBank/DDBJ databases">
        <title>Genomic Encyclopedia of Type Strains, Phase IV (KMG-IV): sequencing the most valuable type-strain genomes for metagenomic binning, comparative biology and taxonomic classification.</title>
        <authorList>
            <person name="Goeker M."/>
        </authorList>
    </citation>
    <scope>NUCLEOTIDE SEQUENCE [LARGE SCALE GENOMIC DNA]</scope>
    <source>
        <strain evidence="1 2">YIM 65646</strain>
    </source>
</reference>
<keyword evidence="2" id="KW-1185">Reference proteome</keyword>
<dbReference type="RefSeq" id="WP_184786420.1">
    <property type="nucleotide sequence ID" value="NZ_BONT01000015.1"/>
</dbReference>
<comment type="caution">
    <text evidence="1">The sequence shown here is derived from an EMBL/GenBank/DDBJ whole genome shotgun (WGS) entry which is preliminary data.</text>
</comment>